<keyword evidence="1" id="KW-0862">Zinc</keyword>
<dbReference type="InterPro" id="IPR001878">
    <property type="entry name" value="Znf_CCHC"/>
</dbReference>
<dbReference type="OrthoDB" id="5563411at2759"/>
<dbReference type="PANTHER" id="PTHR15503:SF22">
    <property type="entry name" value="TRANSPOSON TY3-I GAG POLYPROTEIN"/>
    <property type="match status" value="1"/>
</dbReference>
<dbReference type="EMBL" id="QXFU01001234">
    <property type="protein sequence ID" value="KAE9007174.1"/>
    <property type="molecule type" value="Genomic_DNA"/>
</dbReference>
<sequence>MSQSELDISEMEKRFYFQNGLRAETAKKVKELSLRFLHEVIEIATNFEFAHYGGLSVKPAVSHQPSSKAVSSVKPAANSTTKPQERKPPSKRGPKEDWRKSATCNNCGQFGHIKPQCTSTKEMNHYVGGSFYAILEVSALAFKQDETPAEVSIFVDNGSSLNGVTEALAERLQLEITEHPDDMTTVRLGYNQTVQRPRRTVEMMLQIPDFPVTCETFTVMPVPEDKDVLLGMKWLRENNPAIDWERLLLRPRNRTEEPLAHELVVPNRPPARMIGGRRCKNANQNRKIFHYYRQHGHTGAFGETKLISTKQFMKELRKEKGIDAVFVVNPHDSEKAERFKQQ</sequence>
<dbReference type="InterPro" id="IPR036875">
    <property type="entry name" value="Znf_CCHC_sf"/>
</dbReference>
<organism evidence="4 5">
    <name type="scientific">Phytophthora rubi</name>
    <dbReference type="NCBI Taxonomy" id="129364"/>
    <lineage>
        <taxon>Eukaryota</taxon>
        <taxon>Sar</taxon>
        <taxon>Stramenopiles</taxon>
        <taxon>Oomycota</taxon>
        <taxon>Peronosporomycetes</taxon>
        <taxon>Peronosporales</taxon>
        <taxon>Peronosporaceae</taxon>
        <taxon>Phytophthora</taxon>
    </lineage>
</organism>
<evidence type="ECO:0000313" key="4">
    <source>
        <dbReference type="EMBL" id="KAE9007174.1"/>
    </source>
</evidence>
<evidence type="ECO:0000259" key="3">
    <source>
        <dbReference type="PROSITE" id="PS50158"/>
    </source>
</evidence>
<keyword evidence="1" id="KW-0863">Zinc-finger</keyword>
<dbReference type="Pfam" id="PF00098">
    <property type="entry name" value="zf-CCHC"/>
    <property type="match status" value="1"/>
</dbReference>
<feature type="compositionally biased region" description="Basic and acidic residues" evidence="2">
    <location>
        <begin position="83"/>
        <end position="100"/>
    </location>
</feature>
<feature type="compositionally biased region" description="Low complexity" evidence="2">
    <location>
        <begin position="65"/>
        <end position="77"/>
    </location>
</feature>
<dbReference type="InterPro" id="IPR032567">
    <property type="entry name" value="RTL1-rel"/>
</dbReference>
<proteinExistence type="predicted"/>
<name>A0A6A3KUN7_9STRA</name>
<feature type="region of interest" description="Disordered" evidence="2">
    <location>
        <begin position="62"/>
        <end position="100"/>
    </location>
</feature>
<dbReference type="Proteomes" id="UP000435112">
    <property type="component" value="Unassembled WGS sequence"/>
</dbReference>
<evidence type="ECO:0000256" key="2">
    <source>
        <dbReference type="SAM" id="MobiDB-lite"/>
    </source>
</evidence>
<dbReference type="AlphaFoldDB" id="A0A6A3KUN7"/>
<dbReference type="PROSITE" id="PS50158">
    <property type="entry name" value="ZF_CCHC"/>
    <property type="match status" value="1"/>
</dbReference>
<dbReference type="CDD" id="cd00303">
    <property type="entry name" value="retropepsin_like"/>
    <property type="match status" value="1"/>
</dbReference>
<dbReference type="PANTHER" id="PTHR15503">
    <property type="entry name" value="LDOC1 RELATED"/>
    <property type="match status" value="1"/>
</dbReference>
<keyword evidence="1" id="KW-0479">Metal-binding</keyword>
<gene>
    <name evidence="4" type="ORF">PR002_g16278</name>
</gene>
<protein>
    <recommendedName>
        <fullName evidence="3">CCHC-type domain-containing protein</fullName>
    </recommendedName>
</protein>
<evidence type="ECO:0000313" key="5">
    <source>
        <dbReference type="Proteomes" id="UP000435112"/>
    </source>
</evidence>
<accession>A0A6A3KUN7</accession>
<comment type="caution">
    <text evidence="4">The sequence shown here is derived from an EMBL/GenBank/DDBJ whole genome shotgun (WGS) entry which is preliminary data.</text>
</comment>
<dbReference type="SUPFAM" id="SSF57756">
    <property type="entry name" value="Retrovirus zinc finger-like domains"/>
    <property type="match status" value="1"/>
</dbReference>
<dbReference type="GO" id="GO:0008270">
    <property type="term" value="F:zinc ion binding"/>
    <property type="evidence" value="ECO:0007669"/>
    <property type="project" value="UniProtKB-KW"/>
</dbReference>
<dbReference type="InterPro" id="IPR021109">
    <property type="entry name" value="Peptidase_aspartic_dom_sf"/>
</dbReference>
<dbReference type="SMART" id="SM00343">
    <property type="entry name" value="ZnF_C2HC"/>
    <property type="match status" value="1"/>
</dbReference>
<dbReference type="Gene3D" id="2.40.70.10">
    <property type="entry name" value="Acid Proteases"/>
    <property type="match status" value="1"/>
</dbReference>
<dbReference type="GO" id="GO:0003676">
    <property type="term" value="F:nucleic acid binding"/>
    <property type="evidence" value="ECO:0007669"/>
    <property type="project" value="InterPro"/>
</dbReference>
<feature type="domain" description="CCHC-type" evidence="3">
    <location>
        <begin position="104"/>
        <end position="119"/>
    </location>
</feature>
<evidence type="ECO:0000256" key="1">
    <source>
        <dbReference type="PROSITE-ProRule" id="PRU00047"/>
    </source>
</evidence>
<reference evidence="4 5" key="1">
    <citation type="submission" date="2018-09" db="EMBL/GenBank/DDBJ databases">
        <title>Genomic investigation of the strawberry pathogen Phytophthora fragariae indicates pathogenicity is determined by transcriptional variation in three key races.</title>
        <authorList>
            <person name="Adams T.M."/>
            <person name="Armitage A.D."/>
            <person name="Sobczyk M.K."/>
            <person name="Bates H.J."/>
            <person name="Dunwell J.M."/>
            <person name="Nellist C.F."/>
            <person name="Harrison R.J."/>
        </authorList>
    </citation>
    <scope>NUCLEOTIDE SEQUENCE [LARGE SCALE GENOMIC DNA]</scope>
    <source>
        <strain evidence="4 5">SCRP324</strain>
    </source>
</reference>